<feature type="transmembrane region" description="Helical" evidence="11">
    <location>
        <begin position="113"/>
        <end position="135"/>
    </location>
</feature>
<evidence type="ECO:0000256" key="6">
    <source>
        <dbReference type="ARBA" id="ARBA00023136"/>
    </source>
</evidence>
<feature type="transmembrane region" description="Helical" evidence="11">
    <location>
        <begin position="207"/>
        <end position="233"/>
    </location>
</feature>
<comment type="caution">
    <text evidence="13">The sequence shown here is derived from an EMBL/GenBank/DDBJ whole genome shotgun (WGS) entry which is preliminary data.</text>
</comment>
<evidence type="ECO:0000256" key="5">
    <source>
        <dbReference type="ARBA" id="ARBA00023040"/>
    </source>
</evidence>
<evidence type="ECO:0000259" key="12">
    <source>
        <dbReference type="PROSITE" id="PS50262"/>
    </source>
</evidence>
<evidence type="ECO:0000256" key="7">
    <source>
        <dbReference type="ARBA" id="ARBA00023170"/>
    </source>
</evidence>
<keyword evidence="6 11" id="KW-0472">Membrane</keyword>
<protein>
    <recommendedName>
        <fullName evidence="12">G-protein coupled receptors family 1 profile domain-containing protein</fullName>
    </recommendedName>
</protein>
<feature type="transmembrane region" description="Helical" evidence="11">
    <location>
        <begin position="167"/>
        <end position="187"/>
    </location>
</feature>
<comment type="subcellular location">
    <subcellularLocation>
        <location evidence="1">Cell membrane</location>
        <topology evidence="1">Multi-pass membrane protein</topology>
    </subcellularLocation>
</comment>
<dbReference type="InterPro" id="IPR017452">
    <property type="entry name" value="GPCR_Rhodpsn_7TM"/>
</dbReference>
<keyword evidence="14" id="KW-1185">Reference proteome</keyword>
<name>A0ABP0GQS0_CLALP</name>
<evidence type="ECO:0000256" key="1">
    <source>
        <dbReference type="ARBA" id="ARBA00004651"/>
    </source>
</evidence>
<dbReference type="PRINTS" id="PR00237">
    <property type="entry name" value="GPCRRHODOPSN"/>
</dbReference>
<dbReference type="InterPro" id="IPR000276">
    <property type="entry name" value="GPCR_Rhodpsn"/>
</dbReference>
<dbReference type="SUPFAM" id="SSF81321">
    <property type="entry name" value="Family A G protein-coupled receptor-like"/>
    <property type="match status" value="1"/>
</dbReference>
<feature type="transmembrane region" description="Helical" evidence="11">
    <location>
        <begin position="310"/>
        <end position="333"/>
    </location>
</feature>
<keyword evidence="5 10" id="KW-0297">G-protein coupled receptor</keyword>
<evidence type="ECO:0000313" key="13">
    <source>
        <dbReference type="EMBL" id="CAK8694101.1"/>
    </source>
</evidence>
<keyword evidence="3 10" id="KW-0812">Transmembrane</keyword>
<dbReference type="CDD" id="cd00637">
    <property type="entry name" value="7tm_classA_rhodopsin-like"/>
    <property type="match status" value="1"/>
</dbReference>
<evidence type="ECO:0000256" key="4">
    <source>
        <dbReference type="ARBA" id="ARBA00022989"/>
    </source>
</evidence>
<dbReference type="Pfam" id="PF00001">
    <property type="entry name" value="7tm_1"/>
    <property type="match status" value="1"/>
</dbReference>
<evidence type="ECO:0000256" key="10">
    <source>
        <dbReference type="RuleBase" id="RU000688"/>
    </source>
</evidence>
<feature type="transmembrane region" description="Helical" evidence="11">
    <location>
        <begin position="75"/>
        <end position="101"/>
    </location>
</feature>
<evidence type="ECO:0000256" key="9">
    <source>
        <dbReference type="ARBA" id="ARBA00023224"/>
    </source>
</evidence>
<reference evidence="13 14" key="1">
    <citation type="submission" date="2024-02" db="EMBL/GenBank/DDBJ databases">
        <authorList>
            <person name="Daric V."/>
            <person name="Darras S."/>
        </authorList>
    </citation>
    <scope>NUCLEOTIDE SEQUENCE [LARGE SCALE GENOMIC DNA]</scope>
</reference>
<dbReference type="PANTHER" id="PTHR24246:SF27">
    <property type="entry name" value="ADENOSINE RECEPTOR, ISOFORM A"/>
    <property type="match status" value="1"/>
</dbReference>
<organism evidence="13 14">
    <name type="scientific">Clavelina lepadiformis</name>
    <name type="common">Light-bulb sea squirt</name>
    <name type="synonym">Ascidia lepadiformis</name>
    <dbReference type="NCBI Taxonomy" id="159417"/>
    <lineage>
        <taxon>Eukaryota</taxon>
        <taxon>Metazoa</taxon>
        <taxon>Chordata</taxon>
        <taxon>Tunicata</taxon>
        <taxon>Ascidiacea</taxon>
        <taxon>Aplousobranchia</taxon>
        <taxon>Clavelinidae</taxon>
        <taxon>Clavelina</taxon>
    </lineage>
</organism>
<dbReference type="Proteomes" id="UP001642483">
    <property type="component" value="Unassembled WGS sequence"/>
</dbReference>
<sequence>MALIDVVPPNDPAEGLINKLSSRTNITHEGLNTDDYVVQKTNWTNEWNSFCSYETDEVCANIPLYKCPTCQQYSFWLFFVIIFLLAVWILTANTFVIAYVIKEEKGNRTSLGYLKGSLAFTDLLTGTFLVCITLPDIVWTTQLTSEELYIETIERRNTPTAILGSSFYMLCMTSTLYHLVLMSYNRFAAIKWPSPTQNTHRTKIMMVFMWMLSILSASYPAWFPGSFQFYYIYFAFAYFPNISITTSKQLGQAFGLFSIMVLPYLVMTGFTIATAILIRRANQNAREQLSESIRVRNQIIQREKAAYKTLAIMELGFTVTLVPALVALALTYAGQGNDVMYIFMTYSALCISGINVLIYRARDPDFQKFVRHVTNKPMKRIKSSFRHDTGSTMAV</sequence>
<evidence type="ECO:0000256" key="2">
    <source>
        <dbReference type="ARBA" id="ARBA00022475"/>
    </source>
</evidence>
<evidence type="ECO:0000256" key="11">
    <source>
        <dbReference type="SAM" id="Phobius"/>
    </source>
</evidence>
<feature type="transmembrane region" description="Helical" evidence="11">
    <location>
        <begin position="253"/>
        <end position="278"/>
    </location>
</feature>
<dbReference type="Gene3D" id="1.20.1070.10">
    <property type="entry name" value="Rhodopsin 7-helix transmembrane proteins"/>
    <property type="match status" value="1"/>
</dbReference>
<keyword evidence="4 11" id="KW-1133">Transmembrane helix</keyword>
<dbReference type="PROSITE" id="PS00237">
    <property type="entry name" value="G_PROTEIN_RECEP_F1_1"/>
    <property type="match status" value="1"/>
</dbReference>
<dbReference type="EMBL" id="CAWYQH010000141">
    <property type="protein sequence ID" value="CAK8694101.1"/>
    <property type="molecule type" value="Genomic_DNA"/>
</dbReference>
<dbReference type="PANTHER" id="PTHR24246">
    <property type="entry name" value="OLFACTORY RECEPTOR AND ADENOSINE RECEPTOR"/>
    <property type="match status" value="1"/>
</dbReference>
<evidence type="ECO:0000256" key="3">
    <source>
        <dbReference type="ARBA" id="ARBA00022692"/>
    </source>
</evidence>
<feature type="domain" description="G-protein coupled receptors family 1 profile" evidence="12">
    <location>
        <begin position="92"/>
        <end position="359"/>
    </location>
</feature>
<accession>A0ABP0GQS0</accession>
<comment type="similarity">
    <text evidence="10">Belongs to the G-protein coupled receptor 1 family.</text>
</comment>
<proteinExistence type="inferred from homology"/>
<keyword evidence="7 10" id="KW-0675">Receptor</keyword>
<gene>
    <name evidence="13" type="ORF">CVLEPA_LOCUS27371</name>
</gene>
<evidence type="ECO:0000256" key="8">
    <source>
        <dbReference type="ARBA" id="ARBA00023180"/>
    </source>
</evidence>
<feature type="transmembrane region" description="Helical" evidence="11">
    <location>
        <begin position="339"/>
        <end position="359"/>
    </location>
</feature>
<keyword evidence="9 10" id="KW-0807">Transducer</keyword>
<evidence type="ECO:0000313" key="14">
    <source>
        <dbReference type="Proteomes" id="UP001642483"/>
    </source>
</evidence>
<dbReference type="PROSITE" id="PS50262">
    <property type="entry name" value="G_PROTEIN_RECEP_F1_2"/>
    <property type="match status" value="1"/>
</dbReference>
<keyword evidence="8" id="KW-0325">Glycoprotein</keyword>
<keyword evidence="2" id="KW-1003">Cell membrane</keyword>